<comment type="caution">
    <text evidence="1">The sequence shown here is derived from an EMBL/GenBank/DDBJ whole genome shotgun (WGS) entry which is preliminary data.</text>
</comment>
<evidence type="ECO:0000313" key="1">
    <source>
        <dbReference type="EMBL" id="GFP75736.1"/>
    </source>
</evidence>
<protein>
    <submittedName>
        <fullName evidence="1">Uncharacterized protein</fullName>
    </submittedName>
</protein>
<dbReference type="AlphaFoldDB" id="A0A6V8SG97"/>
<organism evidence="1 2">
    <name type="scientific">Clostridium fungisolvens</name>
    <dbReference type="NCBI Taxonomy" id="1604897"/>
    <lineage>
        <taxon>Bacteria</taxon>
        <taxon>Bacillati</taxon>
        <taxon>Bacillota</taxon>
        <taxon>Clostridia</taxon>
        <taxon>Eubacteriales</taxon>
        <taxon>Clostridiaceae</taxon>
        <taxon>Clostridium</taxon>
    </lineage>
</organism>
<name>A0A6V8SG97_9CLOT</name>
<proteinExistence type="predicted"/>
<sequence>MVFLKFLFSKKYRNDYSIKLVEKINFEEQSIMNTYNNLYIGTNNKNIEIKAS</sequence>
<evidence type="ECO:0000313" key="2">
    <source>
        <dbReference type="Proteomes" id="UP000580568"/>
    </source>
</evidence>
<dbReference type="Proteomes" id="UP000580568">
    <property type="component" value="Unassembled WGS sequence"/>
</dbReference>
<gene>
    <name evidence="1" type="ORF">bsdtw1_01828</name>
</gene>
<dbReference type="EMBL" id="BLZR01000001">
    <property type="protein sequence ID" value="GFP75736.1"/>
    <property type="molecule type" value="Genomic_DNA"/>
</dbReference>
<accession>A0A6V8SG97</accession>
<dbReference type="RefSeq" id="WP_183277215.1">
    <property type="nucleotide sequence ID" value="NZ_BLZR01000001.1"/>
</dbReference>
<keyword evidence="2" id="KW-1185">Reference proteome</keyword>
<reference evidence="1 2" key="1">
    <citation type="submission" date="2020-07" db="EMBL/GenBank/DDBJ databases">
        <title>A new beta-1,3-glucan-decomposing anaerobic bacterium isolated from anoxic soil subjected to biological soil disinfestation.</title>
        <authorList>
            <person name="Ueki A."/>
            <person name="Tonouchi A."/>
        </authorList>
    </citation>
    <scope>NUCLEOTIDE SEQUENCE [LARGE SCALE GENOMIC DNA]</scope>
    <source>
        <strain evidence="1 2">TW1</strain>
    </source>
</reference>